<feature type="compositionally biased region" description="Basic and acidic residues" evidence="1">
    <location>
        <begin position="1"/>
        <end position="23"/>
    </location>
</feature>
<reference evidence="3 4" key="2">
    <citation type="journal article" date="2016" name="Genome Announc.">
        <title>Permanent Draft Genome Sequences for Two Variants of Frankia sp. Strain CpI1, the First Frankia Strain Isolated from Root Nodules of Comptonia peregrina.</title>
        <authorList>
            <person name="Oshone R."/>
            <person name="Hurst S.G.IV."/>
            <person name="Abebe-Akele F."/>
            <person name="Simpson S."/>
            <person name="Morris K."/>
            <person name="Thomas W.K."/>
            <person name="Tisa L.S."/>
        </authorList>
    </citation>
    <scope>NUCLEOTIDE SEQUENCE [LARGE SCALE GENOMIC DNA]</scope>
    <source>
        <strain evidence="4">CpI1-S</strain>
    </source>
</reference>
<feature type="transmembrane region" description="Helical" evidence="2">
    <location>
        <begin position="156"/>
        <end position="177"/>
    </location>
</feature>
<keyword evidence="2" id="KW-1133">Transmembrane helix</keyword>
<organism evidence="3 4">
    <name type="scientific">Frankia torreyi</name>
    <dbReference type="NCBI Taxonomy" id="1856"/>
    <lineage>
        <taxon>Bacteria</taxon>
        <taxon>Bacillati</taxon>
        <taxon>Actinomycetota</taxon>
        <taxon>Actinomycetes</taxon>
        <taxon>Frankiales</taxon>
        <taxon>Frankiaceae</taxon>
        <taxon>Frankia</taxon>
    </lineage>
</organism>
<feature type="compositionally biased region" description="Basic residues" evidence="1">
    <location>
        <begin position="325"/>
        <end position="334"/>
    </location>
</feature>
<sequence length="367" mass="39010">MSTWAEQRRAERADARAQARLDDDAAAARARQDRAAAADLADRARQQRRADRDRRRAAGRAWRAAHAVDLFIYPLAVVAAAMAIPAMAAFGLHIFGATGLLLPVLSELGMWAFAGAVTTSRRQTPDRPTGWLTAGIGVFAAVGFGLNFAHGLSKSGIVTGLVMAVVSVAGVAAHQLVTATARLTRAERAAARLARAAARREHTARRIATRRAVVALAADGTATLLYTPGTYQPRRRRLVPTVVPGLPVTDGWDAALVDLDPTGGPAEPDLWADPITEPDQHESASESGGIAVADPPAPPPAGWAPRRPIDPKARQKTSPTDAAKAARRIAKRQGRPLTADQLRTALQIAPKLARELRDQINSELFGS</sequence>
<keyword evidence="2" id="KW-0472">Membrane</keyword>
<feature type="transmembrane region" description="Helical" evidence="2">
    <location>
        <begin position="70"/>
        <end position="94"/>
    </location>
</feature>
<dbReference type="AlphaFoldDB" id="A0A0D8BN48"/>
<proteinExistence type="predicted"/>
<evidence type="ECO:0008006" key="5">
    <source>
        <dbReference type="Google" id="ProtNLM"/>
    </source>
</evidence>
<feature type="compositionally biased region" description="Basic and acidic residues" evidence="1">
    <location>
        <begin position="30"/>
        <end position="54"/>
    </location>
</feature>
<dbReference type="EMBL" id="JYFN01000001">
    <property type="protein sequence ID" value="KJE25546.1"/>
    <property type="molecule type" value="Genomic_DNA"/>
</dbReference>
<comment type="caution">
    <text evidence="3">The sequence shown here is derived from an EMBL/GenBank/DDBJ whole genome shotgun (WGS) entry which is preliminary data.</text>
</comment>
<dbReference type="PATRIC" id="fig|1502723.3.peg.181"/>
<evidence type="ECO:0000256" key="1">
    <source>
        <dbReference type="SAM" id="MobiDB-lite"/>
    </source>
</evidence>
<feature type="region of interest" description="Disordered" evidence="1">
    <location>
        <begin position="257"/>
        <end position="341"/>
    </location>
</feature>
<evidence type="ECO:0000313" key="4">
    <source>
        <dbReference type="Proteomes" id="UP000032545"/>
    </source>
</evidence>
<dbReference type="RefSeq" id="WP_044882967.1">
    <property type="nucleotide sequence ID" value="NZ_JYFN01000001.1"/>
</dbReference>
<evidence type="ECO:0000256" key="2">
    <source>
        <dbReference type="SAM" id="Phobius"/>
    </source>
</evidence>
<feature type="transmembrane region" description="Helical" evidence="2">
    <location>
        <begin position="100"/>
        <end position="119"/>
    </location>
</feature>
<name>A0A0D8BN48_9ACTN</name>
<accession>A0A0D8BN48</accession>
<feature type="transmembrane region" description="Helical" evidence="2">
    <location>
        <begin position="131"/>
        <end position="150"/>
    </location>
</feature>
<gene>
    <name evidence="3" type="ORF">FF36_00162</name>
</gene>
<keyword evidence="4" id="KW-1185">Reference proteome</keyword>
<dbReference type="Proteomes" id="UP000032545">
    <property type="component" value="Unassembled WGS sequence"/>
</dbReference>
<reference evidence="4" key="1">
    <citation type="submission" date="2015-02" db="EMBL/GenBank/DDBJ databases">
        <title>Draft Genome of Frankia sp. CpI1-S.</title>
        <authorList>
            <person name="Oshone R.T."/>
            <person name="Ngom M."/>
            <person name="Ghodhbane-Gtari F."/>
            <person name="Gtari M."/>
            <person name="Morris K."/>
            <person name="Thomas K."/>
            <person name="Sen A."/>
            <person name="Tisa L.S."/>
        </authorList>
    </citation>
    <scope>NUCLEOTIDE SEQUENCE [LARGE SCALE GENOMIC DNA]</scope>
    <source>
        <strain evidence="4">CpI1-S</strain>
    </source>
</reference>
<evidence type="ECO:0000313" key="3">
    <source>
        <dbReference type="EMBL" id="KJE25546.1"/>
    </source>
</evidence>
<feature type="region of interest" description="Disordered" evidence="1">
    <location>
        <begin position="1"/>
        <end position="54"/>
    </location>
</feature>
<dbReference type="OrthoDB" id="3214913at2"/>
<keyword evidence="2" id="KW-0812">Transmembrane</keyword>
<protein>
    <recommendedName>
        <fullName evidence="5">DUF2637 domain-containing protein</fullName>
    </recommendedName>
</protein>